<reference evidence="8 10" key="1">
    <citation type="submission" date="2015-09" db="EMBL/GenBank/DDBJ databases">
        <title>Draft genome sequence of Hydrogenibacillus schlegelii DSM 2000.</title>
        <authorList>
            <person name="Hemp J."/>
        </authorList>
    </citation>
    <scope>NUCLEOTIDE SEQUENCE [LARGE SCALE GENOMIC DNA]</scope>
    <source>
        <strain evidence="8 10">MA 48</strain>
    </source>
</reference>
<reference evidence="9 11" key="2">
    <citation type="submission" date="2017-08" db="EMBL/GenBank/DDBJ databases">
        <title>Burning lignite coal seam in the remote Altai Mountains harbors a hydrogen-driven thermophilic microbial community.</title>
        <authorList>
            <person name="Kadnikov V.V."/>
            <person name="Mardanov A.V."/>
            <person name="Ivasenko D."/>
            <person name="Beletsky A.V."/>
            <person name="Karnachuk O.V."/>
            <person name="Ravin N.V."/>
        </authorList>
    </citation>
    <scope>NUCLEOTIDE SEQUENCE [LARGE SCALE GENOMIC DNA]</scope>
    <source>
        <strain evidence="9">AL33</strain>
    </source>
</reference>
<dbReference type="InterPro" id="IPR041711">
    <property type="entry name" value="Met-tRNA-FMT_N"/>
</dbReference>
<evidence type="ECO:0000256" key="4">
    <source>
        <dbReference type="ARBA" id="ARBA00022917"/>
    </source>
</evidence>
<accession>A0A179ITV9</accession>
<organism evidence="8 10">
    <name type="scientific">Hydrogenibacillus schlegelii</name>
    <name type="common">Bacillus schlegelii</name>
    <dbReference type="NCBI Taxonomy" id="1484"/>
    <lineage>
        <taxon>Bacteria</taxon>
        <taxon>Bacillati</taxon>
        <taxon>Bacillota</taxon>
        <taxon>Bacilli</taxon>
        <taxon>Bacillales</taxon>
        <taxon>Bacillales Family X. Incertae Sedis</taxon>
        <taxon>Hydrogenibacillus</taxon>
    </lineage>
</organism>
<dbReference type="CDD" id="cd08646">
    <property type="entry name" value="FMT_core_Met-tRNA-FMT_N"/>
    <property type="match status" value="1"/>
</dbReference>
<proteinExistence type="inferred from homology"/>
<dbReference type="InterPro" id="IPR005793">
    <property type="entry name" value="Formyl_trans_C"/>
</dbReference>
<dbReference type="STRING" id="1484.SA87_06220"/>
<comment type="catalytic activity">
    <reaction evidence="5">
        <text>L-methionyl-tRNA(fMet) + (6R)-10-formyltetrahydrofolate = N-formyl-L-methionyl-tRNA(fMet) + (6S)-5,6,7,8-tetrahydrofolate + H(+)</text>
        <dbReference type="Rhea" id="RHEA:24380"/>
        <dbReference type="Rhea" id="RHEA-COMP:9952"/>
        <dbReference type="Rhea" id="RHEA-COMP:9953"/>
        <dbReference type="ChEBI" id="CHEBI:15378"/>
        <dbReference type="ChEBI" id="CHEBI:57453"/>
        <dbReference type="ChEBI" id="CHEBI:78530"/>
        <dbReference type="ChEBI" id="CHEBI:78844"/>
        <dbReference type="ChEBI" id="CHEBI:195366"/>
        <dbReference type="EC" id="2.1.2.9"/>
    </reaction>
</comment>
<sequence>MTRVVFMGTPAYAVPSLTGLVEAGYEVVLVVTQPDRPVGRGRRIAPPPVKEVARTLGLPVFQPERIRDEAALFRLEEARPEVIVTAAYGQLLPRRLLALPPRGALNLHASLLPRYRGGAPVQRAIMDGAPETGVTLMQMVPKMDAGPIVAQARTAIGPRETAGALLDRLAVLAKDLLLEALPAYLAGRITPVPQDETLATYAPVLTRDDERLDPALPADALFRRLRALLPEPGAYLVLQGEGGPLKVWWAEPIDETEIRRRPEDAAKPPGTLLFLTERGAVLRTGSGALELVEVQPPGKRRMSARAWLLGRRMWKVGDRLA</sequence>
<dbReference type="RefSeq" id="WP_066198888.1">
    <property type="nucleotide sequence ID" value="NZ_CBCSAS010000019.1"/>
</dbReference>
<evidence type="ECO:0000256" key="5">
    <source>
        <dbReference type="HAMAP-Rule" id="MF_00182"/>
    </source>
</evidence>
<dbReference type="SUPFAM" id="SSF50486">
    <property type="entry name" value="FMT C-terminal domain-like"/>
    <property type="match status" value="1"/>
</dbReference>
<evidence type="ECO:0000313" key="11">
    <source>
        <dbReference type="Proteomes" id="UP000244180"/>
    </source>
</evidence>
<comment type="similarity">
    <text evidence="1 5">Belongs to the Fmt family.</text>
</comment>
<evidence type="ECO:0000256" key="1">
    <source>
        <dbReference type="ARBA" id="ARBA00010699"/>
    </source>
</evidence>
<evidence type="ECO:0000256" key="2">
    <source>
        <dbReference type="ARBA" id="ARBA00012261"/>
    </source>
</evidence>
<dbReference type="HAMAP" id="MF_00182">
    <property type="entry name" value="Formyl_trans"/>
    <property type="match status" value="1"/>
</dbReference>
<dbReference type="InterPro" id="IPR002376">
    <property type="entry name" value="Formyl_transf_N"/>
</dbReference>
<dbReference type="Pfam" id="PF00551">
    <property type="entry name" value="Formyl_trans_N"/>
    <property type="match status" value="1"/>
</dbReference>
<evidence type="ECO:0000313" key="9">
    <source>
        <dbReference type="EMBL" id="PTQ52943.1"/>
    </source>
</evidence>
<dbReference type="PANTHER" id="PTHR11138">
    <property type="entry name" value="METHIONYL-TRNA FORMYLTRANSFERASE"/>
    <property type="match status" value="1"/>
</dbReference>
<evidence type="ECO:0000259" key="6">
    <source>
        <dbReference type="Pfam" id="PF00551"/>
    </source>
</evidence>
<dbReference type="InterPro" id="IPR005794">
    <property type="entry name" value="Fmt"/>
</dbReference>
<dbReference type="GO" id="GO:0004479">
    <property type="term" value="F:methionyl-tRNA formyltransferase activity"/>
    <property type="evidence" value="ECO:0007669"/>
    <property type="project" value="UniProtKB-UniRule"/>
</dbReference>
<evidence type="ECO:0000313" key="8">
    <source>
        <dbReference type="EMBL" id="OAR05091.1"/>
    </source>
</evidence>
<feature type="binding site" evidence="5">
    <location>
        <begin position="110"/>
        <end position="113"/>
    </location>
    <ligand>
        <name>(6S)-5,6,7,8-tetrahydrofolate</name>
        <dbReference type="ChEBI" id="CHEBI:57453"/>
    </ligand>
</feature>
<feature type="domain" description="Formyl transferase C-terminal" evidence="7">
    <location>
        <begin position="206"/>
        <end position="311"/>
    </location>
</feature>
<feature type="domain" description="Formyl transferase N-terminal" evidence="6">
    <location>
        <begin position="3"/>
        <end position="181"/>
    </location>
</feature>
<evidence type="ECO:0000259" key="7">
    <source>
        <dbReference type="Pfam" id="PF02911"/>
    </source>
</evidence>
<evidence type="ECO:0000256" key="3">
    <source>
        <dbReference type="ARBA" id="ARBA00022679"/>
    </source>
</evidence>
<comment type="caution">
    <text evidence="8">The sequence shown here is derived from an EMBL/GenBank/DDBJ whole genome shotgun (WGS) entry which is preliminary data.</text>
</comment>
<comment type="function">
    <text evidence="5">Attaches a formyl group to the free amino group of methionyl-tRNA(fMet). The formyl group appears to play a dual role in the initiator identity of N-formylmethionyl-tRNA by promoting its recognition by IF2 and preventing the misappropriation of this tRNA by the elongation apparatus.</text>
</comment>
<gene>
    <name evidence="5" type="primary">fmt</name>
    <name evidence="9" type="ORF">HSCHL_2442</name>
    <name evidence="8" type="ORF">SA87_06220</name>
</gene>
<dbReference type="CDD" id="cd08704">
    <property type="entry name" value="Met_tRNA_FMT_C"/>
    <property type="match status" value="1"/>
</dbReference>
<dbReference type="GO" id="GO:0005829">
    <property type="term" value="C:cytosol"/>
    <property type="evidence" value="ECO:0007669"/>
    <property type="project" value="TreeGrafter"/>
</dbReference>
<dbReference type="SUPFAM" id="SSF53328">
    <property type="entry name" value="Formyltransferase"/>
    <property type="match status" value="1"/>
</dbReference>
<dbReference type="Pfam" id="PF02911">
    <property type="entry name" value="Formyl_trans_C"/>
    <property type="match status" value="1"/>
</dbReference>
<dbReference type="Gene3D" id="3.40.50.12230">
    <property type="match status" value="1"/>
</dbReference>
<dbReference type="InterPro" id="IPR036477">
    <property type="entry name" value="Formyl_transf_N_sf"/>
</dbReference>
<dbReference type="EMBL" id="PEBV01000019">
    <property type="protein sequence ID" value="PTQ52943.1"/>
    <property type="molecule type" value="Genomic_DNA"/>
</dbReference>
<dbReference type="Proteomes" id="UP000243024">
    <property type="component" value="Unassembled WGS sequence"/>
</dbReference>
<dbReference type="OrthoDB" id="9802815at2"/>
<dbReference type="AlphaFoldDB" id="A0A179ITV9"/>
<protein>
    <recommendedName>
        <fullName evidence="2 5">Methionyl-tRNA formyltransferase</fullName>
        <ecNumber evidence="2 5">2.1.2.9</ecNumber>
    </recommendedName>
</protein>
<dbReference type="EMBL" id="JXBB01000005">
    <property type="protein sequence ID" value="OAR05091.1"/>
    <property type="molecule type" value="Genomic_DNA"/>
</dbReference>
<keyword evidence="4 5" id="KW-0648">Protein biosynthesis</keyword>
<keyword evidence="3 5" id="KW-0808">Transferase</keyword>
<dbReference type="NCBIfam" id="TIGR00460">
    <property type="entry name" value="fmt"/>
    <property type="match status" value="1"/>
</dbReference>
<keyword evidence="10" id="KW-1185">Reference proteome</keyword>
<dbReference type="Proteomes" id="UP000244180">
    <property type="component" value="Unassembled WGS sequence"/>
</dbReference>
<dbReference type="InterPro" id="IPR044135">
    <property type="entry name" value="Met-tRNA-FMT_C"/>
</dbReference>
<dbReference type="InterPro" id="IPR011034">
    <property type="entry name" value="Formyl_transferase-like_C_sf"/>
</dbReference>
<dbReference type="PANTHER" id="PTHR11138:SF5">
    <property type="entry name" value="METHIONYL-TRNA FORMYLTRANSFERASE, MITOCHONDRIAL"/>
    <property type="match status" value="1"/>
</dbReference>
<name>A0A179ITV9_HYDSH</name>
<evidence type="ECO:0000313" key="10">
    <source>
        <dbReference type="Proteomes" id="UP000243024"/>
    </source>
</evidence>
<dbReference type="EC" id="2.1.2.9" evidence="2 5"/>